<dbReference type="GO" id="GO:0043157">
    <property type="term" value="P:response to cation stress"/>
    <property type="evidence" value="ECO:0007669"/>
    <property type="project" value="TreeGrafter"/>
</dbReference>
<evidence type="ECO:0000256" key="7">
    <source>
        <dbReference type="ARBA" id="ARBA00023136"/>
    </source>
</evidence>
<evidence type="ECO:0000259" key="10">
    <source>
        <dbReference type="Pfam" id="PF00652"/>
    </source>
</evidence>
<dbReference type="EMBL" id="JAVFKY010000003">
    <property type="protein sequence ID" value="KAK5579412.1"/>
    <property type="molecule type" value="Genomic_DNA"/>
</dbReference>
<protein>
    <recommendedName>
        <fullName evidence="10">Ricin B lectin domain-containing protein</fullName>
    </recommendedName>
</protein>
<dbReference type="GO" id="GO:0016020">
    <property type="term" value="C:membrane"/>
    <property type="evidence" value="ECO:0007669"/>
    <property type="project" value="UniProtKB-SubCell"/>
</dbReference>
<dbReference type="SUPFAM" id="SSF50370">
    <property type="entry name" value="Ricin B-like lectins"/>
    <property type="match status" value="2"/>
</dbReference>
<comment type="subcellular location">
    <subcellularLocation>
        <location evidence="2">Cytoplasm</location>
    </subcellularLocation>
    <subcellularLocation>
        <location evidence="1">Membrane</location>
        <topology evidence="1">Peripheral membrane protein</topology>
    </subcellularLocation>
</comment>
<comment type="function">
    <text evidence="8">May play an important role in stabilizing and/or regulating the cell membrane during Ca(2+) stress or certain stages of development.</text>
</comment>
<dbReference type="Gene3D" id="2.80.10.50">
    <property type="match status" value="2"/>
</dbReference>
<feature type="compositionally biased region" description="Polar residues" evidence="9">
    <location>
        <begin position="1"/>
        <end position="12"/>
    </location>
</feature>
<comment type="caution">
    <text evidence="11">The sequence shown here is derived from an EMBL/GenBank/DDBJ whole genome shotgun (WGS) entry which is preliminary data.</text>
</comment>
<evidence type="ECO:0000256" key="9">
    <source>
        <dbReference type="SAM" id="MobiDB-lite"/>
    </source>
</evidence>
<dbReference type="InterPro" id="IPR035992">
    <property type="entry name" value="Ricin_B-like_lectins"/>
</dbReference>
<sequence length="771" mass="85196">MINIENISNSPKLNEEKPLNSSPKPKYSFAAKSFFQGPNNDQTYYLSSGTTSKCIASESIQTWLLSDDGHIYTSNGEYVLDLSSDGYYVQLSTINSKSTQLWTINKSTNKIQNKGNGKYLDINCYNICVSDLNDNATQLWTTIRRTPIPFGNWGYFQSKQLDSNNNCWGLSVLNGSSSYNTSVVMNKIQAKSKGQIWQMTSDGHILSRLDGNLVLDVGPAISSNSYQLDVNVYKPNDVMQTWGINENNQIFNKHFTNLCIGFVGELGIDSTINCVIAEPTNSSDINFQWNANPTYSLNRIVNEDPVPFPPYTSGDLLASYQYLSQFATSNQSNDIRSLYTNINVSLQTFFTLATVATCPPSIQSTEDFTNVQNQIKTELSYAINVRLVFSHYSGFYSEIFSKSSADLENLANLCSVNMSSDQYVNGNYTDAVTSVFYTVISEIPIGGPIIANIAQSAVDFGEDSEGGDHGPSTYQVTLSNLFNHLNSNYNKEMANAQNMKDIILKDWGMMSKTNQLCFLPINDPSSLNVDGLNNELISDVASTAYEIAMIQMLLPISYQIYFTPSGSVKFPYVPITSGDYAWTDNSGTYILATITHNNSYPPKALTDKLWKNGVSMQEFFTSSYDWNLARALTFYSTPGNSGNSDRLFKLATPTVKNLTPMPMTFYVKNGSDLVGTFQSPTHHAGYSPNTYSVGCAGHHLLFVKVNDINGNDVASFNVYIDFEVLSGSYVSIQPGSLLVAQGYVVGTPICNQGSFSETFTASILVPIYQSN</sequence>
<evidence type="ECO:0000256" key="8">
    <source>
        <dbReference type="ARBA" id="ARBA00049619"/>
    </source>
</evidence>
<dbReference type="CDD" id="cd00161">
    <property type="entry name" value="beta-trefoil_Ricin-like"/>
    <property type="match status" value="1"/>
</dbReference>
<organism evidence="11 12">
    <name type="scientific">Dictyostelium firmibasis</name>
    <dbReference type="NCBI Taxonomy" id="79012"/>
    <lineage>
        <taxon>Eukaryota</taxon>
        <taxon>Amoebozoa</taxon>
        <taxon>Evosea</taxon>
        <taxon>Eumycetozoa</taxon>
        <taxon>Dictyostelia</taxon>
        <taxon>Dictyosteliales</taxon>
        <taxon>Dictyosteliaceae</taxon>
        <taxon>Dictyostelium</taxon>
    </lineage>
</organism>
<gene>
    <name evidence="11" type="ORF">RB653_009095</name>
</gene>
<evidence type="ECO:0000256" key="5">
    <source>
        <dbReference type="ARBA" id="ARBA00022734"/>
    </source>
</evidence>
<evidence type="ECO:0000256" key="6">
    <source>
        <dbReference type="ARBA" id="ARBA00022737"/>
    </source>
</evidence>
<dbReference type="PANTHER" id="PTHR31599:SF2">
    <property type="entry name" value="CALCIUM UP-REGULATED PROTEIN A-RELATED"/>
    <property type="match status" value="1"/>
</dbReference>
<dbReference type="GO" id="GO:0005737">
    <property type="term" value="C:cytoplasm"/>
    <property type="evidence" value="ECO:0007669"/>
    <property type="project" value="UniProtKB-SubCell"/>
</dbReference>
<dbReference type="GO" id="GO:0030246">
    <property type="term" value="F:carbohydrate binding"/>
    <property type="evidence" value="ECO:0007669"/>
    <property type="project" value="UniProtKB-KW"/>
</dbReference>
<evidence type="ECO:0000313" key="11">
    <source>
        <dbReference type="EMBL" id="KAK5579412.1"/>
    </source>
</evidence>
<dbReference type="InterPro" id="IPR000772">
    <property type="entry name" value="Ricin_B_lectin"/>
</dbReference>
<dbReference type="PANTHER" id="PTHR31599">
    <property type="entry name" value="CALCIUM UP-REGULATED PROTEIN A-RELATED"/>
    <property type="match status" value="1"/>
</dbReference>
<keyword evidence="6" id="KW-0677">Repeat</keyword>
<dbReference type="Proteomes" id="UP001344447">
    <property type="component" value="Unassembled WGS sequence"/>
</dbReference>
<keyword evidence="12" id="KW-1185">Reference proteome</keyword>
<accession>A0AAN7YX38</accession>
<dbReference type="PROSITE" id="PS50231">
    <property type="entry name" value="RICIN_B_LECTIN"/>
    <property type="match status" value="2"/>
</dbReference>
<keyword evidence="5" id="KW-0430">Lectin</keyword>
<dbReference type="AlphaFoldDB" id="A0AAN7YX38"/>
<reference evidence="11 12" key="1">
    <citation type="submission" date="2023-11" db="EMBL/GenBank/DDBJ databases">
        <title>Dfirmibasis_genome.</title>
        <authorList>
            <person name="Edelbroek B."/>
            <person name="Kjellin J."/>
            <person name="Jerlstrom-Hultqvist J."/>
            <person name="Soderbom F."/>
        </authorList>
    </citation>
    <scope>NUCLEOTIDE SEQUENCE [LARGE SCALE GENOMIC DNA]</scope>
    <source>
        <strain evidence="11 12">TNS-C-14</strain>
    </source>
</reference>
<keyword evidence="4" id="KW-0963">Cytoplasm</keyword>
<dbReference type="InterPro" id="IPR051780">
    <property type="entry name" value="Ca_Up-reg_Membrane_Reg"/>
</dbReference>
<dbReference type="Pfam" id="PF00652">
    <property type="entry name" value="Ricin_B_lectin"/>
    <property type="match status" value="2"/>
</dbReference>
<evidence type="ECO:0000256" key="1">
    <source>
        <dbReference type="ARBA" id="ARBA00004170"/>
    </source>
</evidence>
<dbReference type="GO" id="GO:0005634">
    <property type="term" value="C:nucleus"/>
    <property type="evidence" value="ECO:0007669"/>
    <property type="project" value="UniProtKB-ARBA"/>
</dbReference>
<feature type="domain" description="Ricin B lectin" evidence="10">
    <location>
        <begin position="170"/>
        <end position="289"/>
    </location>
</feature>
<feature type="region of interest" description="Disordered" evidence="9">
    <location>
        <begin position="1"/>
        <end position="23"/>
    </location>
</feature>
<name>A0AAN7YX38_9MYCE</name>
<evidence type="ECO:0000313" key="12">
    <source>
        <dbReference type="Proteomes" id="UP001344447"/>
    </source>
</evidence>
<proteinExistence type="inferred from homology"/>
<keyword evidence="7" id="KW-0472">Membrane</keyword>
<feature type="domain" description="Ricin B lectin" evidence="10">
    <location>
        <begin position="51"/>
        <end position="140"/>
    </location>
</feature>
<comment type="similarity">
    <text evidence="3">Belongs to the cup family.</text>
</comment>
<evidence type="ECO:0000256" key="4">
    <source>
        <dbReference type="ARBA" id="ARBA00022490"/>
    </source>
</evidence>
<evidence type="ECO:0000256" key="2">
    <source>
        <dbReference type="ARBA" id="ARBA00004496"/>
    </source>
</evidence>
<evidence type="ECO:0000256" key="3">
    <source>
        <dbReference type="ARBA" id="ARBA00010678"/>
    </source>
</evidence>